<dbReference type="InterPro" id="IPR013324">
    <property type="entry name" value="RNA_pol_sigma_r3/r4-like"/>
</dbReference>
<dbReference type="GO" id="GO:0003677">
    <property type="term" value="F:DNA binding"/>
    <property type="evidence" value="ECO:0007669"/>
    <property type="project" value="InterPro"/>
</dbReference>
<feature type="domain" description="DUF6596" evidence="7">
    <location>
        <begin position="179"/>
        <end position="279"/>
    </location>
</feature>
<dbReference type="InterPro" id="IPR007627">
    <property type="entry name" value="RNA_pol_sigma70_r2"/>
</dbReference>
<dbReference type="Pfam" id="PF04542">
    <property type="entry name" value="Sigma70_r2"/>
    <property type="match status" value="1"/>
</dbReference>
<dbReference type="PANTHER" id="PTHR47756:SF2">
    <property type="entry name" value="BLL6612 PROTEIN"/>
    <property type="match status" value="1"/>
</dbReference>
<dbReference type="InterPro" id="IPR046531">
    <property type="entry name" value="DUF6596"/>
</dbReference>
<evidence type="ECO:0000313" key="8">
    <source>
        <dbReference type="EMBL" id="KAA1425641.1"/>
    </source>
</evidence>
<accession>A0A5B1LYJ0</accession>
<organism evidence="8 9">
    <name type="scientific">Nocardioides antri</name>
    <dbReference type="NCBI Taxonomy" id="2607659"/>
    <lineage>
        <taxon>Bacteria</taxon>
        <taxon>Bacillati</taxon>
        <taxon>Actinomycetota</taxon>
        <taxon>Actinomycetes</taxon>
        <taxon>Propionibacteriales</taxon>
        <taxon>Nocardioidaceae</taxon>
        <taxon>Nocardioides</taxon>
    </lineage>
</organism>
<feature type="domain" description="RNA polymerase sigma factor 70 region 4 type 2" evidence="6">
    <location>
        <begin position="113"/>
        <end position="163"/>
    </location>
</feature>
<evidence type="ECO:0000256" key="1">
    <source>
        <dbReference type="ARBA" id="ARBA00010641"/>
    </source>
</evidence>
<proteinExistence type="inferred from homology"/>
<dbReference type="SUPFAM" id="SSF88659">
    <property type="entry name" value="Sigma3 and sigma4 domains of RNA polymerase sigma factors"/>
    <property type="match status" value="1"/>
</dbReference>
<dbReference type="GO" id="GO:0006352">
    <property type="term" value="P:DNA-templated transcription initiation"/>
    <property type="evidence" value="ECO:0007669"/>
    <property type="project" value="InterPro"/>
</dbReference>
<feature type="domain" description="RNA polymerase sigma-70 region 2" evidence="5">
    <location>
        <begin position="13"/>
        <end position="79"/>
    </location>
</feature>
<reference evidence="8 9" key="2">
    <citation type="submission" date="2019-09" db="EMBL/GenBank/DDBJ databases">
        <authorList>
            <person name="Jin C."/>
        </authorList>
    </citation>
    <scope>NUCLEOTIDE SEQUENCE [LARGE SCALE GENOMIC DNA]</scope>
    <source>
        <strain evidence="8 9">BN140041</strain>
    </source>
</reference>
<evidence type="ECO:0000256" key="2">
    <source>
        <dbReference type="ARBA" id="ARBA00023015"/>
    </source>
</evidence>
<evidence type="ECO:0000259" key="5">
    <source>
        <dbReference type="Pfam" id="PF04542"/>
    </source>
</evidence>
<dbReference type="InterPro" id="IPR013249">
    <property type="entry name" value="RNA_pol_sigma70_r4_t2"/>
</dbReference>
<evidence type="ECO:0000259" key="6">
    <source>
        <dbReference type="Pfam" id="PF08281"/>
    </source>
</evidence>
<gene>
    <name evidence="8" type="ORF">F0U47_17805</name>
</gene>
<keyword evidence="2" id="KW-0805">Transcription regulation</keyword>
<dbReference type="Pfam" id="PF20239">
    <property type="entry name" value="DUF6596"/>
    <property type="match status" value="1"/>
</dbReference>
<protein>
    <submittedName>
        <fullName evidence="8">RNA polymerase sigma factor</fullName>
    </submittedName>
</protein>
<dbReference type="InterPro" id="IPR036388">
    <property type="entry name" value="WH-like_DNA-bd_sf"/>
</dbReference>
<dbReference type="Pfam" id="PF08281">
    <property type="entry name" value="Sigma70_r4_2"/>
    <property type="match status" value="1"/>
</dbReference>
<dbReference type="SUPFAM" id="SSF88946">
    <property type="entry name" value="Sigma2 domain of RNA polymerase sigma factors"/>
    <property type="match status" value="1"/>
</dbReference>
<comment type="caution">
    <text evidence="8">The sequence shown here is derived from an EMBL/GenBank/DDBJ whole genome shotgun (WGS) entry which is preliminary data.</text>
</comment>
<keyword evidence="3" id="KW-0731">Sigma factor</keyword>
<dbReference type="PANTHER" id="PTHR47756">
    <property type="entry name" value="BLL6612 PROTEIN-RELATED"/>
    <property type="match status" value="1"/>
</dbReference>
<keyword evidence="9" id="KW-1185">Reference proteome</keyword>
<dbReference type="Gene3D" id="1.10.1740.10">
    <property type="match status" value="1"/>
</dbReference>
<evidence type="ECO:0000256" key="3">
    <source>
        <dbReference type="ARBA" id="ARBA00023082"/>
    </source>
</evidence>
<evidence type="ECO:0000259" key="7">
    <source>
        <dbReference type="Pfam" id="PF20239"/>
    </source>
</evidence>
<dbReference type="InterPro" id="IPR013325">
    <property type="entry name" value="RNA_pol_sigma_r2"/>
</dbReference>
<keyword evidence="4" id="KW-0804">Transcription</keyword>
<dbReference type="EMBL" id="VUJW01000011">
    <property type="protein sequence ID" value="KAA1425641.1"/>
    <property type="molecule type" value="Genomic_DNA"/>
</dbReference>
<evidence type="ECO:0000313" key="9">
    <source>
        <dbReference type="Proteomes" id="UP000324351"/>
    </source>
</evidence>
<evidence type="ECO:0000256" key="4">
    <source>
        <dbReference type="ARBA" id="ARBA00023163"/>
    </source>
</evidence>
<name>A0A5B1LYJ0_9ACTN</name>
<dbReference type="RefSeq" id="WP_149751827.1">
    <property type="nucleotide sequence ID" value="NZ_VUJW01000011.1"/>
</dbReference>
<dbReference type="Proteomes" id="UP000324351">
    <property type="component" value="Unassembled WGS sequence"/>
</dbReference>
<comment type="similarity">
    <text evidence="1">Belongs to the sigma-70 factor family. ECF subfamily.</text>
</comment>
<dbReference type="AlphaFoldDB" id="A0A5B1LYJ0"/>
<reference evidence="8 9" key="1">
    <citation type="submission" date="2019-09" db="EMBL/GenBank/DDBJ databases">
        <title>Nocardioides panacisoli sp. nov., isolated from the soil of a ginseng field.</title>
        <authorList>
            <person name="Cho C."/>
        </authorList>
    </citation>
    <scope>NUCLEOTIDE SEQUENCE [LARGE SCALE GENOMIC DNA]</scope>
    <source>
        <strain evidence="8 9">BN140041</strain>
    </source>
</reference>
<sequence>MTTSDALLTATIREESGRLVTALYRRFGDFDVAEEAVQGAVVEAVTAWRRDGTPRRPAAWLATAAQRNALDLLRSRGRRARVAERLSGEQFDEVPPADEVAAPDPDDRLPLLFACCHPALAPEARLALTLRAVIGLTTPQIARAFLVNEQTLAQRIVRAKRKIVAAGIDLKVPEALDERLPDVLAVVYLAYNEAFVASTGSTHDRDLGSDAAWLAEVVADSLPDHAEAWGLAALLRIQHGRARARFTPTGELVLLRDQDRTLWDASAIKRAGEHLERAASLRSPGPYQLQAAIAMCHAEAPSWEETDWLQIVTLYGVLIREDPSPVVRLNGAIALAQLGPRQAARALADVDALGSSLAGYHLWHATRAELLRLTGRPDEAEAADRRALELTGNDAERRLIQTRLRRHPLTDGS</sequence>
<dbReference type="Gene3D" id="1.10.10.10">
    <property type="entry name" value="Winged helix-like DNA-binding domain superfamily/Winged helix DNA-binding domain"/>
    <property type="match status" value="1"/>
</dbReference>
<dbReference type="GO" id="GO:0016987">
    <property type="term" value="F:sigma factor activity"/>
    <property type="evidence" value="ECO:0007669"/>
    <property type="project" value="UniProtKB-KW"/>
</dbReference>